<gene>
    <name evidence="12" type="ORF">SAMN04515671_1130</name>
</gene>
<keyword evidence="13" id="KW-1185">Reference proteome</keyword>
<evidence type="ECO:0000256" key="4">
    <source>
        <dbReference type="ARBA" id="ARBA00022475"/>
    </source>
</evidence>
<feature type="transmembrane region" description="Helical" evidence="11">
    <location>
        <begin position="26"/>
        <end position="43"/>
    </location>
</feature>
<feature type="transmembrane region" description="Helical" evidence="11">
    <location>
        <begin position="55"/>
        <end position="74"/>
    </location>
</feature>
<keyword evidence="7 11" id="KW-1133">Transmembrane helix</keyword>
<dbReference type="OrthoDB" id="3185552at2"/>
<reference evidence="12 13" key="1">
    <citation type="submission" date="2016-10" db="EMBL/GenBank/DDBJ databases">
        <authorList>
            <person name="de Groot N.N."/>
        </authorList>
    </citation>
    <scope>NUCLEOTIDE SEQUENCE [LARGE SCALE GENOMIC DNA]</scope>
    <source>
        <strain evidence="13">P4-7,KCTC 19426,CECT 7604</strain>
    </source>
</reference>
<comment type="subunit">
    <text evidence="2">The complex is composed of two ATP-binding proteins (LsrA), two transmembrane proteins (LsrC and LsrD) and a solute-binding protein (LsrB).</text>
</comment>
<evidence type="ECO:0000256" key="3">
    <source>
        <dbReference type="ARBA" id="ARBA00022448"/>
    </source>
</evidence>
<keyword evidence="5" id="KW-0997">Cell inner membrane</keyword>
<evidence type="ECO:0000256" key="9">
    <source>
        <dbReference type="ARBA" id="ARBA00025439"/>
    </source>
</evidence>
<feature type="transmembrane region" description="Helical" evidence="11">
    <location>
        <begin position="174"/>
        <end position="196"/>
    </location>
</feature>
<evidence type="ECO:0000256" key="5">
    <source>
        <dbReference type="ARBA" id="ARBA00022519"/>
    </source>
</evidence>
<comment type="subcellular location">
    <subcellularLocation>
        <location evidence="1">Cell membrane</location>
        <topology evidence="1">Multi-pass membrane protein</topology>
    </subcellularLocation>
</comment>
<feature type="transmembrane region" description="Helical" evidence="11">
    <location>
        <begin position="105"/>
        <end position="126"/>
    </location>
</feature>
<evidence type="ECO:0000256" key="6">
    <source>
        <dbReference type="ARBA" id="ARBA00022692"/>
    </source>
</evidence>
<keyword evidence="6 11" id="KW-0812">Transmembrane</keyword>
<evidence type="ECO:0000256" key="11">
    <source>
        <dbReference type="SAM" id="Phobius"/>
    </source>
</evidence>
<dbReference type="EMBL" id="LT629710">
    <property type="protein sequence ID" value="SDO49832.1"/>
    <property type="molecule type" value="Genomic_DNA"/>
</dbReference>
<evidence type="ECO:0000256" key="10">
    <source>
        <dbReference type="ARBA" id="ARBA00039382"/>
    </source>
</evidence>
<dbReference type="AlphaFoldDB" id="A0A1H0K253"/>
<proteinExistence type="predicted"/>
<dbReference type="RefSeq" id="WP_090474976.1">
    <property type="nucleotide sequence ID" value="NZ_LT629710.1"/>
</dbReference>
<dbReference type="CDD" id="cd06579">
    <property type="entry name" value="TM_PBP1_transp_AraH_like"/>
    <property type="match status" value="1"/>
</dbReference>
<dbReference type="Proteomes" id="UP000198741">
    <property type="component" value="Chromosome I"/>
</dbReference>
<feature type="transmembrane region" description="Helical" evidence="11">
    <location>
        <begin position="226"/>
        <end position="249"/>
    </location>
</feature>
<evidence type="ECO:0000313" key="12">
    <source>
        <dbReference type="EMBL" id="SDO49832.1"/>
    </source>
</evidence>
<keyword evidence="8 11" id="KW-0472">Membrane</keyword>
<keyword evidence="4" id="KW-1003">Cell membrane</keyword>
<dbReference type="STRING" id="1090615.SAMN04515671_1130"/>
<sequence>MTTLTKPPPPPRTVGRGSNLLRARELGIGLALVLVFGLTTLFNHNFATASSVQQLLTGASIFALLGVGETMVIITGNVDLSIGSVVGLSAYVVGDQFVKHPNMPILVGFLIGIGVGALVGAINGLITTVTRVPSLVVTLAALYIVRGIDALIVNGKRIDPGSVPNAFQVVGYKNILGIPWLFIIVAVIVAIAGYAMRSFRANRELYAIGSNPDAAELAGIPAGRRVFTAFLVSGTLAGLGGALFLAEYATVDSTGGTGYEFLVVAAVVVGGVAIFGGSGTILGAALGALLLNTINQALVALKVPSFWNQAVAGALLLTAIAFDRWLSLRVARSLKSAEGAHRDV</sequence>
<feature type="transmembrane region" description="Helical" evidence="11">
    <location>
        <begin position="132"/>
        <end position="153"/>
    </location>
</feature>
<feature type="transmembrane region" description="Helical" evidence="11">
    <location>
        <begin position="306"/>
        <end position="326"/>
    </location>
</feature>
<dbReference type="PANTHER" id="PTHR32196">
    <property type="entry name" value="ABC TRANSPORTER PERMEASE PROTEIN YPHD-RELATED-RELATED"/>
    <property type="match status" value="1"/>
</dbReference>
<evidence type="ECO:0000256" key="7">
    <source>
        <dbReference type="ARBA" id="ARBA00022989"/>
    </source>
</evidence>
<dbReference type="GO" id="GO:0022857">
    <property type="term" value="F:transmembrane transporter activity"/>
    <property type="evidence" value="ECO:0007669"/>
    <property type="project" value="InterPro"/>
</dbReference>
<name>A0A1H0K253_9ACTN</name>
<keyword evidence="3" id="KW-0813">Transport</keyword>
<organism evidence="12 13">
    <name type="scientific">Nakamurella panacisegetis</name>
    <dbReference type="NCBI Taxonomy" id="1090615"/>
    <lineage>
        <taxon>Bacteria</taxon>
        <taxon>Bacillati</taxon>
        <taxon>Actinomycetota</taxon>
        <taxon>Actinomycetes</taxon>
        <taxon>Nakamurellales</taxon>
        <taxon>Nakamurellaceae</taxon>
        <taxon>Nakamurella</taxon>
    </lineage>
</organism>
<protein>
    <recommendedName>
        <fullName evidence="10">Autoinducer 2 import system permease protein LsrC</fullName>
    </recommendedName>
</protein>
<evidence type="ECO:0000256" key="1">
    <source>
        <dbReference type="ARBA" id="ARBA00004651"/>
    </source>
</evidence>
<dbReference type="Pfam" id="PF02653">
    <property type="entry name" value="BPD_transp_2"/>
    <property type="match status" value="1"/>
</dbReference>
<dbReference type="InterPro" id="IPR001851">
    <property type="entry name" value="ABC_transp_permease"/>
</dbReference>
<dbReference type="GO" id="GO:0005886">
    <property type="term" value="C:plasma membrane"/>
    <property type="evidence" value="ECO:0007669"/>
    <property type="project" value="UniProtKB-SubCell"/>
</dbReference>
<evidence type="ECO:0000313" key="13">
    <source>
        <dbReference type="Proteomes" id="UP000198741"/>
    </source>
</evidence>
<evidence type="ECO:0000256" key="2">
    <source>
        <dbReference type="ARBA" id="ARBA00011262"/>
    </source>
</evidence>
<comment type="function">
    <text evidence="9">Part of the ABC transporter complex LsrABCD involved in autoinducer 2 (AI-2) import. Probably responsible for the translocation of the substrate across the membrane.</text>
</comment>
<evidence type="ECO:0000256" key="8">
    <source>
        <dbReference type="ARBA" id="ARBA00023136"/>
    </source>
</evidence>
<accession>A0A1H0K253</accession>
<dbReference type="PANTHER" id="PTHR32196:SF29">
    <property type="entry name" value="AUTOINDUCER 2 IMPORT SYSTEM PERMEASE PROTEIN LSRC"/>
    <property type="match status" value="1"/>
</dbReference>
<feature type="transmembrane region" description="Helical" evidence="11">
    <location>
        <begin position="261"/>
        <end position="286"/>
    </location>
</feature>